<gene>
    <name evidence="3" type="ORF">BN1047_03859</name>
</gene>
<feature type="compositionally biased region" description="Polar residues" evidence="1">
    <location>
        <begin position="118"/>
        <end position="134"/>
    </location>
</feature>
<protein>
    <submittedName>
        <fullName evidence="3">Hypothetical proline rich protein</fullName>
    </submittedName>
</protein>
<name>A0AAV2WNU4_MYCNE</name>
<sequence>MKLVTRSTGDDNKRWPNYMFGGRMRTSTVGLIVAFFFTAWLYETYQPPPEPPPLTQTVPPGFVPDPEYTWVPRTQVYERPRTTYPTTTTPTTTEPPEPTTTTTSPTTTSGTPGPDDPATSSNGPTPEEQPTTTVIDPDGPGGLLPPITLPVLPGPAPAPATTPPPPAPSAN</sequence>
<keyword evidence="2" id="KW-1133">Transmembrane helix</keyword>
<evidence type="ECO:0000313" key="3">
    <source>
        <dbReference type="EMBL" id="CDQ45956.1"/>
    </source>
</evidence>
<keyword evidence="2" id="KW-0812">Transmembrane</keyword>
<feature type="transmembrane region" description="Helical" evidence="2">
    <location>
        <begin position="20"/>
        <end position="42"/>
    </location>
</feature>
<dbReference type="PRINTS" id="PR01217">
    <property type="entry name" value="PRICHEXTENSN"/>
</dbReference>
<feature type="compositionally biased region" description="Low complexity" evidence="1">
    <location>
        <begin position="99"/>
        <end position="113"/>
    </location>
</feature>
<evidence type="ECO:0000256" key="1">
    <source>
        <dbReference type="SAM" id="MobiDB-lite"/>
    </source>
</evidence>
<reference evidence="3" key="1">
    <citation type="submission" date="2014-05" db="EMBL/GenBank/DDBJ databases">
        <authorList>
            <person name="Urmite Genomes"/>
        </authorList>
    </citation>
    <scope>NUCLEOTIDE SEQUENCE</scope>
    <source>
        <strain evidence="3">DSM 44074</strain>
    </source>
</reference>
<accession>A0AAV2WNU4</accession>
<organism evidence="3 4">
    <name type="scientific">Mycolicibacterium neoaurum</name>
    <name type="common">Mycobacterium neoaurum</name>
    <dbReference type="NCBI Taxonomy" id="1795"/>
    <lineage>
        <taxon>Bacteria</taxon>
        <taxon>Bacillati</taxon>
        <taxon>Actinomycetota</taxon>
        <taxon>Actinomycetes</taxon>
        <taxon>Mycobacteriales</taxon>
        <taxon>Mycobacteriaceae</taxon>
        <taxon>Mycolicibacterium</taxon>
    </lineage>
</organism>
<dbReference type="Proteomes" id="UP000028864">
    <property type="component" value="Unassembled WGS sequence"/>
</dbReference>
<proteinExistence type="predicted"/>
<keyword evidence="2" id="KW-0472">Membrane</keyword>
<dbReference type="AlphaFoldDB" id="A0AAV2WNU4"/>
<evidence type="ECO:0000313" key="4">
    <source>
        <dbReference type="Proteomes" id="UP000028864"/>
    </source>
</evidence>
<dbReference type="RefSeq" id="WP_030135925.1">
    <property type="nucleotide sequence ID" value="NZ_LK021340.1"/>
</dbReference>
<feature type="compositionally biased region" description="Low complexity" evidence="1">
    <location>
        <begin position="82"/>
        <end position="92"/>
    </location>
</feature>
<dbReference type="EMBL" id="LK021340">
    <property type="protein sequence ID" value="CDQ45956.1"/>
    <property type="molecule type" value="Genomic_DNA"/>
</dbReference>
<evidence type="ECO:0000256" key="2">
    <source>
        <dbReference type="SAM" id="Phobius"/>
    </source>
</evidence>
<feature type="region of interest" description="Disordered" evidence="1">
    <location>
        <begin position="51"/>
        <end position="171"/>
    </location>
</feature>
<feature type="compositionally biased region" description="Pro residues" evidence="1">
    <location>
        <begin position="152"/>
        <end position="171"/>
    </location>
</feature>
<reference evidence="3" key="2">
    <citation type="submission" date="2015-09" db="EMBL/GenBank/DDBJ databases">
        <title>Draft genome sequence of Mycobacterium neoaurum DSM 44074.</title>
        <authorList>
            <person name="Croce O."/>
            <person name="Robert C."/>
            <person name="Raoult D."/>
            <person name="Drancourt M."/>
        </authorList>
    </citation>
    <scope>NUCLEOTIDE SEQUENCE</scope>
    <source>
        <strain evidence="3">DSM 44074</strain>
    </source>
</reference>